<dbReference type="SUPFAM" id="SSF52418">
    <property type="entry name" value="Nucleoside phosphorylase/phosphoribosyltransferase catalytic domain"/>
    <property type="match status" value="2"/>
</dbReference>
<evidence type="ECO:0000256" key="1">
    <source>
        <dbReference type="ARBA" id="ARBA00022676"/>
    </source>
</evidence>
<dbReference type="Gene3D" id="3.40.1030.10">
    <property type="entry name" value="Nucleoside phosphorylase/phosphoribosyltransferase catalytic domain"/>
    <property type="match status" value="1"/>
</dbReference>
<keyword evidence="3" id="KW-0822">Tryptophan biosynthesis</keyword>
<organism evidence="6">
    <name type="scientific">Woronichinia naegeliana WA131</name>
    <dbReference type="NCBI Taxonomy" id="2824559"/>
    <lineage>
        <taxon>Bacteria</taxon>
        <taxon>Bacillati</taxon>
        <taxon>Cyanobacteriota</taxon>
        <taxon>Cyanophyceae</taxon>
        <taxon>Synechococcales</taxon>
        <taxon>Coelosphaeriaceae</taxon>
        <taxon>Woronichinia</taxon>
    </lineage>
</organism>
<sequence length="440" mass="49970">MTAFLSTISKSELRLIYSDASEAEKARVLDKLGTLKPVFAQFLENENRLSPLDTVELINIFDACSDPTKNEQEILEFLLRLEPGNGKIGFRQVNILVDHLRRKVTNFLKEDEHQLNLIPHDHAFGSGGDLIKTMHATTAACIIAAPLVKICKTGTKNVTSLHGSNQAIKEFGYDQFQINADFLNNLLRKYGFAYIPLDYLGFPYSDSLRNARRKLWNKSVEQINYSYQQGTRAWQEVVKNLDLKTSIDIFKIVSPNAQVLNPVHHSTGVCHLKMLPYVLGIYLHLNSKGVIAHCYDGIDEISNTYVDTSINLPNNLVIKIDSETTQFAEFSPEDIGLERANYTTIQEQELKKERDTFIRVLRGKKENLQGARDFLVANTSLLLVANDGVVESEMNLINQLRKGVEKAEYLIDSGETYENFRRLIEQIDLLRFRNATVNLL</sequence>
<dbReference type="Pfam" id="PF00591">
    <property type="entry name" value="Glycos_transf_3"/>
    <property type="match status" value="1"/>
</dbReference>
<dbReference type="PANTHER" id="PTHR43285">
    <property type="entry name" value="ANTHRANILATE PHOSPHORIBOSYLTRANSFERASE"/>
    <property type="match status" value="1"/>
</dbReference>
<dbReference type="GO" id="GO:0005829">
    <property type="term" value="C:cytosol"/>
    <property type="evidence" value="ECO:0007669"/>
    <property type="project" value="TreeGrafter"/>
</dbReference>
<evidence type="ECO:0000256" key="4">
    <source>
        <dbReference type="ARBA" id="ARBA00023141"/>
    </source>
</evidence>
<protein>
    <recommendedName>
        <fullName evidence="5">Glycosyl transferase family 3 domain-containing protein</fullName>
    </recommendedName>
</protein>
<keyword evidence="1" id="KW-0328">Glycosyltransferase</keyword>
<keyword evidence="3" id="KW-0028">Amino-acid biosynthesis</keyword>
<evidence type="ECO:0000256" key="2">
    <source>
        <dbReference type="ARBA" id="ARBA00022679"/>
    </source>
</evidence>
<dbReference type="EMBL" id="CP073041">
    <property type="protein sequence ID" value="UXE60242.1"/>
    <property type="molecule type" value="Genomic_DNA"/>
</dbReference>
<accession>A0A977KUN8</accession>
<dbReference type="GO" id="GO:0000162">
    <property type="term" value="P:L-tryptophan biosynthetic process"/>
    <property type="evidence" value="ECO:0007669"/>
    <property type="project" value="UniProtKB-KW"/>
</dbReference>
<evidence type="ECO:0000256" key="3">
    <source>
        <dbReference type="ARBA" id="ARBA00022822"/>
    </source>
</evidence>
<feature type="domain" description="Glycosyl transferase family 3" evidence="5">
    <location>
        <begin position="227"/>
        <end position="416"/>
    </location>
</feature>
<proteinExistence type="predicted"/>
<evidence type="ECO:0000313" key="6">
    <source>
        <dbReference type="EMBL" id="UXE60242.1"/>
    </source>
</evidence>
<dbReference type="InterPro" id="IPR005940">
    <property type="entry name" value="Anthranilate_Pribosyl_Tfrase"/>
</dbReference>
<dbReference type="KEGG" id="wna:KA717_32215"/>
<dbReference type="Proteomes" id="UP001065613">
    <property type="component" value="Chromosome"/>
</dbReference>
<name>A0A977KUN8_9CYAN</name>
<dbReference type="InterPro" id="IPR035902">
    <property type="entry name" value="Nuc_phospho_transferase"/>
</dbReference>
<evidence type="ECO:0000259" key="5">
    <source>
        <dbReference type="Pfam" id="PF00591"/>
    </source>
</evidence>
<gene>
    <name evidence="6" type="ORF">KA717_32215</name>
</gene>
<reference evidence="6" key="1">
    <citation type="submission" date="2021-04" db="EMBL/GenBank/DDBJ databases">
        <title>Genome sequence of Woronichinia naegeliana from Washington state freshwater lake bloom.</title>
        <authorList>
            <person name="Dreher T.W."/>
        </authorList>
    </citation>
    <scope>NUCLEOTIDE SEQUENCE</scope>
    <source>
        <strain evidence="6">WA131</strain>
    </source>
</reference>
<dbReference type="GO" id="GO:0004048">
    <property type="term" value="F:anthranilate phosphoribosyltransferase activity"/>
    <property type="evidence" value="ECO:0007669"/>
    <property type="project" value="InterPro"/>
</dbReference>
<keyword evidence="2" id="KW-0808">Transferase</keyword>
<dbReference type="PANTHER" id="PTHR43285:SF2">
    <property type="entry name" value="ANTHRANILATE PHOSPHORIBOSYLTRANSFERASE"/>
    <property type="match status" value="1"/>
</dbReference>
<dbReference type="InterPro" id="IPR000312">
    <property type="entry name" value="Glycosyl_Trfase_fam3"/>
</dbReference>
<keyword evidence="4" id="KW-0057">Aromatic amino acid biosynthesis</keyword>
<dbReference type="AlphaFoldDB" id="A0A977KUN8"/>